<feature type="transmembrane region" description="Helical" evidence="6">
    <location>
        <begin position="196"/>
        <end position="215"/>
    </location>
</feature>
<feature type="transmembrane region" description="Helical" evidence="6">
    <location>
        <begin position="407"/>
        <end position="429"/>
    </location>
</feature>
<evidence type="ECO:0000313" key="8">
    <source>
        <dbReference type="Proteomes" id="UP000238762"/>
    </source>
</evidence>
<feature type="transmembrane region" description="Helical" evidence="6">
    <location>
        <begin position="264"/>
        <end position="283"/>
    </location>
</feature>
<dbReference type="Pfam" id="PF01943">
    <property type="entry name" value="Polysacc_synt"/>
    <property type="match status" value="1"/>
</dbReference>
<feature type="transmembrane region" description="Helical" evidence="6">
    <location>
        <begin position="375"/>
        <end position="395"/>
    </location>
</feature>
<feature type="transmembrane region" description="Helical" evidence="6">
    <location>
        <begin position="75"/>
        <end position="96"/>
    </location>
</feature>
<feature type="transmembrane region" description="Helical" evidence="6">
    <location>
        <begin position="345"/>
        <end position="363"/>
    </location>
</feature>
<sequence>MRAFRSLNIQRRWEKITSLVHLSSFDKTTEDGRSKERYRRVFATTAASVASKGVSILTNLISVPLTVNYLGTERYGLWMTISSAIALLSFADLGMGSGLLNAIAEADGKDDRHSARVYVSSAFFILLAIAMLILVVFASIYPLIPWERVFNVRSDLAVRESGPTMAVLIASFAVNIPLGIAQRVQMGYQEGYKNQLWAIVGGLMGLAGLLLGVYFKVGLPWLVLAISGGPVLGMLINWIVLFGSSRKWLFPQWKYFNWLASRKILGTGTWFFILQILTVVGTASDNLIISQALGASAVASYAVTQKLFSTAFVSQFFITPLWPAFAEAIARADYNWARKTLNRSLIISSSIGIITALILFIFANKIITIWAGPNLVPSTLVLIGFTFWLILLGYIGTMSTLFNSGSLISKQVIFISAASIASLLMKIVLVHQWQAAGVIWATVFGYSIFYLIPAAKLATKTLKIT</sequence>
<feature type="transmembrane region" description="Helical" evidence="6">
    <location>
        <begin position="164"/>
        <end position="184"/>
    </location>
</feature>
<comment type="subcellular location">
    <subcellularLocation>
        <location evidence="1">Cell membrane</location>
        <topology evidence="1">Multi-pass membrane protein</topology>
    </subcellularLocation>
</comment>
<reference evidence="7 8" key="1">
    <citation type="submission" date="2018-02" db="EMBL/GenBank/DDBJ databases">
        <authorList>
            <person name="Cohen D.B."/>
            <person name="Kent A.D."/>
        </authorList>
    </citation>
    <scope>NUCLEOTIDE SEQUENCE [LARGE SCALE GENOMIC DNA]</scope>
    <source>
        <strain evidence="7 8">CCAP 1448/3</strain>
    </source>
</reference>
<protein>
    <submittedName>
        <fullName evidence="7">Teichoic acid transporter</fullName>
    </submittedName>
</protein>
<comment type="caution">
    <text evidence="7">The sequence shown here is derived from an EMBL/GenBank/DDBJ whole genome shotgun (WGS) entry which is preliminary data.</text>
</comment>
<evidence type="ECO:0000256" key="5">
    <source>
        <dbReference type="ARBA" id="ARBA00023136"/>
    </source>
</evidence>
<feature type="transmembrane region" description="Helical" evidence="6">
    <location>
        <begin position="117"/>
        <end position="144"/>
    </location>
</feature>
<dbReference type="PANTHER" id="PTHR30250">
    <property type="entry name" value="PST FAMILY PREDICTED COLANIC ACID TRANSPORTER"/>
    <property type="match status" value="1"/>
</dbReference>
<feature type="transmembrane region" description="Helical" evidence="6">
    <location>
        <begin position="303"/>
        <end position="325"/>
    </location>
</feature>
<gene>
    <name evidence="7" type="ORF">C7B64_05525</name>
</gene>
<evidence type="ECO:0000256" key="2">
    <source>
        <dbReference type="ARBA" id="ARBA00022475"/>
    </source>
</evidence>
<keyword evidence="3 6" id="KW-0812">Transmembrane</keyword>
<dbReference type="OrthoDB" id="512217at2"/>
<dbReference type="InterPro" id="IPR002797">
    <property type="entry name" value="Polysacc_synth"/>
</dbReference>
<feature type="transmembrane region" description="Helical" evidence="6">
    <location>
        <begin position="221"/>
        <end position="243"/>
    </location>
</feature>
<proteinExistence type="predicted"/>
<reference evidence="7 8" key="2">
    <citation type="submission" date="2018-03" db="EMBL/GenBank/DDBJ databases">
        <title>The ancient ancestry and fast evolution of plastids.</title>
        <authorList>
            <person name="Moore K.R."/>
            <person name="Magnabosco C."/>
            <person name="Momper L."/>
            <person name="Gold D.A."/>
            <person name="Bosak T."/>
            <person name="Fournier G.P."/>
        </authorList>
    </citation>
    <scope>NUCLEOTIDE SEQUENCE [LARGE SCALE GENOMIC DNA]</scope>
    <source>
        <strain evidence="7 8">CCAP 1448/3</strain>
    </source>
</reference>
<accession>A0A2T1C733</accession>
<dbReference type="Proteomes" id="UP000238762">
    <property type="component" value="Unassembled WGS sequence"/>
</dbReference>
<keyword evidence="5 6" id="KW-0472">Membrane</keyword>
<evidence type="ECO:0000313" key="7">
    <source>
        <dbReference type="EMBL" id="PSB04095.1"/>
    </source>
</evidence>
<dbReference type="PANTHER" id="PTHR30250:SF11">
    <property type="entry name" value="O-ANTIGEN TRANSPORTER-RELATED"/>
    <property type="match status" value="1"/>
</dbReference>
<dbReference type="AlphaFoldDB" id="A0A2T1C733"/>
<organism evidence="7 8">
    <name type="scientific">Merismopedia glauca CCAP 1448/3</name>
    <dbReference type="NCBI Taxonomy" id="1296344"/>
    <lineage>
        <taxon>Bacteria</taxon>
        <taxon>Bacillati</taxon>
        <taxon>Cyanobacteriota</taxon>
        <taxon>Cyanophyceae</taxon>
        <taxon>Synechococcales</taxon>
        <taxon>Merismopediaceae</taxon>
        <taxon>Merismopedia</taxon>
    </lineage>
</organism>
<evidence type="ECO:0000256" key="3">
    <source>
        <dbReference type="ARBA" id="ARBA00022692"/>
    </source>
</evidence>
<evidence type="ECO:0000256" key="1">
    <source>
        <dbReference type="ARBA" id="ARBA00004651"/>
    </source>
</evidence>
<dbReference type="GO" id="GO:0005886">
    <property type="term" value="C:plasma membrane"/>
    <property type="evidence" value="ECO:0007669"/>
    <property type="project" value="UniProtKB-SubCell"/>
</dbReference>
<dbReference type="InterPro" id="IPR050833">
    <property type="entry name" value="Poly_Biosynth_Transport"/>
</dbReference>
<name>A0A2T1C733_9CYAN</name>
<dbReference type="RefSeq" id="WP_106287654.1">
    <property type="nucleotide sequence ID" value="NZ_CAWNTC010000216.1"/>
</dbReference>
<evidence type="ECO:0000256" key="4">
    <source>
        <dbReference type="ARBA" id="ARBA00022989"/>
    </source>
</evidence>
<keyword evidence="4 6" id="KW-1133">Transmembrane helix</keyword>
<keyword evidence="2" id="KW-1003">Cell membrane</keyword>
<dbReference type="EMBL" id="PVWJ01000018">
    <property type="protein sequence ID" value="PSB04095.1"/>
    <property type="molecule type" value="Genomic_DNA"/>
</dbReference>
<evidence type="ECO:0000256" key="6">
    <source>
        <dbReference type="SAM" id="Phobius"/>
    </source>
</evidence>
<feature type="transmembrane region" description="Helical" evidence="6">
    <location>
        <begin position="41"/>
        <end position="63"/>
    </location>
</feature>
<keyword evidence="8" id="KW-1185">Reference proteome</keyword>
<feature type="transmembrane region" description="Helical" evidence="6">
    <location>
        <begin position="435"/>
        <end position="455"/>
    </location>
</feature>